<dbReference type="InterPro" id="IPR050736">
    <property type="entry name" value="Sensor_HK_Regulatory"/>
</dbReference>
<dbReference type="SUPFAM" id="SSF47384">
    <property type="entry name" value="Homodimeric domain of signal transducing histidine kinase"/>
    <property type="match status" value="1"/>
</dbReference>
<dbReference type="EC" id="2.7.13.3" evidence="3"/>
<dbReference type="Gene3D" id="3.30.565.10">
    <property type="entry name" value="Histidine kinase-like ATPase, C-terminal domain"/>
    <property type="match status" value="1"/>
</dbReference>
<keyword evidence="8" id="KW-0472">Membrane</keyword>
<dbReference type="Pfam" id="PF02518">
    <property type="entry name" value="HATPase_c"/>
    <property type="match status" value="1"/>
</dbReference>
<feature type="domain" description="Histidine kinase" evidence="9">
    <location>
        <begin position="119"/>
        <end position="344"/>
    </location>
</feature>
<dbReference type="EMBL" id="RBKS01000001">
    <property type="protein sequence ID" value="RKR73721.1"/>
    <property type="molecule type" value="Genomic_DNA"/>
</dbReference>
<keyword evidence="6" id="KW-0418">Kinase</keyword>
<proteinExistence type="predicted"/>
<accession>A0A495IEE7</accession>
<protein>
    <recommendedName>
        <fullName evidence="3">histidine kinase</fullName>
        <ecNumber evidence="3">2.7.13.3</ecNumber>
    </recommendedName>
</protein>
<dbReference type="Gene3D" id="1.10.287.130">
    <property type="match status" value="1"/>
</dbReference>
<dbReference type="PANTHER" id="PTHR43711">
    <property type="entry name" value="TWO-COMPONENT HISTIDINE KINASE"/>
    <property type="match status" value="1"/>
</dbReference>
<dbReference type="CDD" id="cd00082">
    <property type="entry name" value="HisKA"/>
    <property type="match status" value="1"/>
</dbReference>
<dbReference type="RefSeq" id="WP_121368559.1">
    <property type="nucleotide sequence ID" value="NZ_RBKS01000001.1"/>
</dbReference>
<dbReference type="InterPro" id="IPR003661">
    <property type="entry name" value="HisK_dim/P_dom"/>
</dbReference>
<dbReference type="InterPro" id="IPR003594">
    <property type="entry name" value="HATPase_dom"/>
</dbReference>
<comment type="subcellular location">
    <subcellularLocation>
        <location evidence="2">Cell membrane</location>
    </subcellularLocation>
</comment>
<dbReference type="InterPro" id="IPR004358">
    <property type="entry name" value="Sig_transdc_His_kin-like_C"/>
</dbReference>
<dbReference type="GO" id="GO:0000155">
    <property type="term" value="F:phosphorelay sensor kinase activity"/>
    <property type="evidence" value="ECO:0007669"/>
    <property type="project" value="InterPro"/>
</dbReference>
<comment type="caution">
    <text evidence="10">The sequence shown here is derived from an EMBL/GenBank/DDBJ whole genome shotgun (WGS) entry which is preliminary data.</text>
</comment>
<dbReference type="GO" id="GO:0005886">
    <property type="term" value="C:plasma membrane"/>
    <property type="evidence" value="ECO:0007669"/>
    <property type="project" value="UniProtKB-SubCell"/>
</dbReference>
<feature type="transmembrane region" description="Helical" evidence="8">
    <location>
        <begin position="76"/>
        <end position="99"/>
    </location>
</feature>
<evidence type="ECO:0000256" key="1">
    <source>
        <dbReference type="ARBA" id="ARBA00000085"/>
    </source>
</evidence>
<evidence type="ECO:0000256" key="3">
    <source>
        <dbReference type="ARBA" id="ARBA00012438"/>
    </source>
</evidence>
<gene>
    <name evidence="10" type="ORF">C8E83_0817</name>
</gene>
<organism evidence="10 11">
    <name type="scientific">Frondihabitans australicus</name>
    <dbReference type="NCBI Taxonomy" id="386892"/>
    <lineage>
        <taxon>Bacteria</taxon>
        <taxon>Bacillati</taxon>
        <taxon>Actinomycetota</taxon>
        <taxon>Actinomycetes</taxon>
        <taxon>Micrococcales</taxon>
        <taxon>Microbacteriaceae</taxon>
        <taxon>Frondihabitans</taxon>
    </lineage>
</organism>
<dbReference type="SMART" id="SM00387">
    <property type="entry name" value="HATPase_c"/>
    <property type="match status" value="1"/>
</dbReference>
<evidence type="ECO:0000256" key="6">
    <source>
        <dbReference type="ARBA" id="ARBA00022777"/>
    </source>
</evidence>
<dbReference type="SMART" id="SM00388">
    <property type="entry name" value="HisKA"/>
    <property type="match status" value="1"/>
</dbReference>
<dbReference type="Proteomes" id="UP000280008">
    <property type="component" value="Unassembled WGS sequence"/>
</dbReference>
<dbReference type="PRINTS" id="PR00344">
    <property type="entry name" value="BCTRLSENSOR"/>
</dbReference>
<reference evidence="10 11" key="1">
    <citation type="submission" date="2018-10" db="EMBL/GenBank/DDBJ databases">
        <title>Sequencing the genomes of 1000 actinobacteria strains.</title>
        <authorList>
            <person name="Klenk H.-P."/>
        </authorList>
    </citation>
    <scope>NUCLEOTIDE SEQUENCE [LARGE SCALE GENOMIC DNA]</scope>
    <source>
        <strain evidence="10 11">DSM 17894</strain>
    </source>
</reference>
<evidence type="ECO:0000256" key="4">
    <source>
        <dbReference type="ARBA" id="ARBA00022553"/>
    </source>
</evidence>
<evidence type="ECO:0000256" key="8">
    <source>
        <dbReference type="SAM" id="Phobius"/>
    </source>
</evidence>
<dbReference type="InterPro" id="IPR036097">
    <property type="entry name" value="HisK_dim/P_sf"/>
</dbReference>
<dbReference type="CDD" id="cd00075">
    <property type="entry name" value="HATPase"/>
    <property type="match status" value="1"/>
</dbReference>
<evidence type="ECO:0000313" key="10">
    <source>
        <dbReference type="EMBL" id="RKR73721.1"/>
    </source>
</evidence>
<keyword evidence="7" id="KW-0902">Two-component regulatory system</keyword>
<evidence type="ECO:0000256" key="2">
    <source>
        <dbReference type="ARBA" id="ARBA00004236"/>
    </source>
</evidence>
<keyword evidence="11" id="KW-1185">Reference proteome</keyword>
<keyword evidence="8" id="KW-0812">Transmembrane</keyword>
<dbReference type="InterPro" id="IPR036890">
    <property type="entry name" value="HATPase_C_sf"/>
</dbReference>
<sequence>MTDSGSSPRADRSDPDARATRRASLVIGWQIMAASAVLVLGIVVIGIVFLLHQALPREQIDLEHSSSHVYVDSSDVMQALVLLGAGAVVFAGLVSWFVARRAVKPLGTALRLQRQFVADASHELRTPLAVLDARIQVLQRRLDADGAPDPASTRQTVAELRSDSRALIDIVNDLLLAAGGDRADSAAIDAAPVVAEAVRSLEILARDRGVTLEITAQEPGRVAIPAAALRRCTVALVDNAIGHSPRGGTVRVSASVAGASFALRVADDGPGITGIAPERVFDRFAHSAPSGDDGRADGPTANRQSFGIGLSLVRDIAERQGGRVRVESTSSAGTTMAFELPLAR</sequence>
<comment type="catalytic activity">
    <reaction evidence="1">
        <text>ATP + protein L-histidine = ADP + protein N-phospho-L-histidine.</text>
        <dbReference type="EC" id="2.7.13.3"/>
    </reaction>
</comment>
<dbReference type="OrthoDB" id="9786919at2"/>
<evidence type="ECO:0000313" key="11">
    <source>
        <dbReference type="Proteomes" id="UP000280008"/>
    </source>
</evidence>
<dbReference type="SUPFAM" id="SSF55874">
    <property type="entry name" value="ATPase domain of HSP90 chaperone/DNA topoisomerase II/histidine kinase"/>
    <property type="match status" value="1"/>
</dbReference>
<dbReference type="PROSITE" id="PS50109">
    <property type="entry name" value="HIS_KIN"/>
    <property type="match status" value="1"/>
</dbReference>
<evidence type="ECO:0000256" key="5">
    <source>
        <dbReference type="ARBA" id="ARBA00022679"/>
    </source>
</evidence>
<keyword evidence="5" id="KW-0808">Transferase</keyword>
<dbReference type="Pfam" id="PF00512">
    <property type="entry name" value="HisKA"/>
    <property type="match status" value="1"/>
</dbReference>
<dbReference type="InterPro" id="IPR005467">
    <property type="entry name" value="His_kinase_dom"/>
</dbReference>
<keyword evidence="8" id="KW-1133">Transmembrane helix</keyword>
<dbReference type="AlphaFoldDB" id="A0A495IEE7"/>
<evidence type="ECO:0000256" key="7">
    <source>
        <dbReference type="ARBA" id="ARBA00023012"/>
    </source>
</evidence>
<dbReference type="PANTHER" id="PTHR43711:SF1">
    <property type="entry name" value="HISTIDINE KINASE 1"/>
    <property type="match status" value="1"/>
</dbReference>
<keyword evidence="4" id="KW-0597">Phosphoprotein</keyword>
<evidence type="ECO:0000259" key="9">
    <source>
        <dbReference type="PROSITE" id="PS50109"/>
    </source>
</evidence>
<name>A0A495IEE7_9MICO</name>
<feature type="transmembrane region" description="Helical" evidence="8">
    <location>
        <begin position="31"/>
        <end position="56"/>
    </location>
</feature>